<feature type="transmembrane region" description="Helical" evidence="10">
    <location>
        <begin position="139"/>
        <end position="160"/>
    </location>
</feature>
<sequence>MAETAQQNILGYAPIGKLLKSFAWPAIISMVANALYNVVDQIFIGNAVGYQGITAATVTFPIVTISIAVSGLIGIGSSAYAAILLGEGRREDAETVLNTQTAAGLFVGIILMVLGLFYLDPLLRVFGATDATLAYSRDLGGVYILGLPVTMLMIGWSNMARTDGAPLFSMKALLSGIFLNCILDPVMIFLLDWGVLGAGIATVTGQVVSAMLLFQYFRRHGTLRLKKAKLCHPDFLKLRRAVAIGASSCLVQVSATIMQIILNNSLLYYGNQAAVGGDAAIGAMGIVMKVNMIFISISVGIGIGVGPIIGFNTGAKHYGRVRKAYFLAVRYALLVTTVGWIACETIPHVLLQFFGSSDAPLFLHFAKDAMRIFLGGVFTAGFQIISTSYFQATGQPLKASILSMLRQFFLLVPLTLIMPLYYGLYGILYAGLAADFISTLIIILFVWKEAKRLDAQIK</sequence>
<feature type="transmembrane region" description="Helical" evidence="10">
    <location>
        <begin position="21"/>
        <end position="39"/>
    </location>
</feature>
<dbReference type="PANTHER" id="PTHR43823">
    <property type="entry name" value="SPORULATION PROTEIN YKVU"/>
    <property type="match status" value="1"/>
</dbReference>
<feature type="transmembrane region" description="Helical" evidence="10">
    <location>
        <begin position="428"/>
        <end position="447"/>
    </location>
</feature>
<dbReference type="PANTHER" id="PTHR43823:SF3">
    <property type="entry name" value="MULTIDRUG EXPORT PROTEIN MEPA"/>
    <property type="match status" value="1"/>
</dbReference>
<organism evidence="11 12">
    <name type="scientific">Acidaminococcus intestini</name>
    <dbReference type="NCBI Taxonomy" id="187327"/>
    <lineage>
        <taxon>Bacteria</taxon>
        <taxon>Bacillati</taxon>
        <taxon>Bacillota</taxon>
        <taxon>Negativicutes</taxon>
        <taxon>Acidaminococcales</taxon>
        <taxon>Acidaminococcaceae</taxon>
        <taxon>Acidaminococcus</taxon>
    </lineage>
</organism>
<evidence type="ECO:0000256" key="10">
    <source>
        <dbReference type="SAM" id="Phobius"/>
    </source>
</evidence>
<dbReference type="InterPro" id="IPR002528">
    <property type="entry name" value="MATE_fam"/>
</dbReference>
<comment type="subcellular location">
    <subcellularLocation>
        <location evidence="1">Cell membrane</location>
        <topology evidence="1">Multi-pass membrane protein</topology>
    </subcellularLocation>
</comment>
<evidence type="ECO:0000256" key="3">
    <source>
        <dbReference type="ARBA" id="ARBA00022106"/>
    </source>
</evidence>
<name>A0A943EE78_9FIRM</name>
<feature type="transmembrane region" description="Helical" evidence="10">
    <location>
        <begin position="59"/>
        <end position="85"/>
    </location>
</feature>
<evidence type="ECO:0000313" key="12">
    <source>
        <dbReference type="Proteomes" id="UP000754226"/>
    </source>
</evidence>
<dbReference type="InterPro" id="IPR051327">
    <property type="entry name" value="MATE_MepA_subfamily"/>
</dbReference>
<dbReference type="GO" id="GO:0046677">
    <property type="term" value="P:response to antibiotic"/>
    <property type="evidence" value="ECO:0007669"/>
    <property type="project" value="UniProtKB-KW"/>
</dbReference>
<dbReference type="GO" id="GO:0042910">
    <property type="term" value="F:xenobiotic transmembrane transporter activity"/>
    <property type="evidence" value="ECO:0007669"/>
    <property type="project" value="InterPro"/>
</dbReference>
<evidence type="ECO:0000256" key="5">
    <source>
        <dbReference type="ARBA" id="ARBA00022475"/>
    </source>
</evidence>
<keyword evidence="4" id="KW-0813">Transport</keyword>
<feature type="transmembrane region" description="Helical" evidence="10">
    <location>
        <begin position="97"/>
        <end position="119"/>
    </location>
</feature>
<dbReference type="PIRSF" id="PIRSF006603">
    <property type="entry name" value="DinF"/>
    <property type="match status" value="1"/>
</dbReference>
<feature type="transmembrane region" description="Helical" evidence="10">
    <location>
        <begin position="370"/>
        <end position="392"/>
    </location>
</feature>
<keyword evidence="6 10" id="KW-0812">Transmembrane</keyword>
<dbReference type="GO" id="GO:0005886">
    <property type="term" value="C:plasma membrane"/>
    <property type="evidence" value="ECO:0007669"/>
    <property type="project" value="UniProtKB-SubCell"/>
</dbReference>
<evidence type="ECO:0000256" key="9">
    <source>
        <dbReference type="ARBA" id="ARBA00023251"/>
    </source>
</evidence>
<dbReference type="GO" id="GO:0015297">
    <property type="term" value="F:antiporter activity"/>
    <property type="evidence" value="ECO:0007669"/>
    <property type="project" value="InterPro"/>
</dbReference>
<feature type="transmembrane region" description="Helical" evidence="10">
    <location>
        <begin position="172"/>
        <end position="191"/>
    </location>
</feature>
<dbReference type="Pfam" id="PF01554">
    <property type="entry name" value="MatE"/>
    <property type="match status" value="2"/>
</dbReference>
<evidence type="ECO:0000256" key="1">
    <source>
        <dbReference type="ARBA" id="ARBA00004651"/>
    </source>
</evidence>
<feature type="transmembrane region" description="Helical" evidence="10">
    <location>
        <begin position="404"/>
        <end position="422"/>
    </location>
</feature>
<keyword evidence="8 10" id="KW-0472">Membrane</keyword>
<proteinExistence type="inferred from homology"/>
<gene>
    <name evidence="11" type="ORF">KHX13_06945</name>
</gene>
<comment type="similarity">
    <text evidence="2">Belongs to the multi antimicrobial extrusion (MATE) (TC 2.A.66.1) family. MepA subfamily.</text>
</comment>
<keyword evidence="9" id="KW-0046">Antibiotic resistance</keyword>
<feature type="transmembrane region" description="Helical" evidence="10">
    <location>
        <begin position="292"/>
        <end position="312"/>
    </location>
</feature>
<evidence type="ECO:0000256" key="2">
    <source>
        <dbReference type="ARBA" id="ARBA00008417"/>
    </source>
</evidence>
<evidence type="ECO:0000256" key="7">
    <source>
        <dbReference type="ARBA" id="ARBA00022989"/>
    </source>
</evidence>
<evidence type="ECO:0000256" key="6">
    <source>
        <dbReference type="ARBA" id="ARBA00022692"/>
    </source>
</evidence>
<evidence type="ECO:0000313" key="11">
    <source>
        <dbReference type="EMBL" id="MBS5520046.1"/>
    </source>
</evidence>
<feature type="transmembrane region" description="Helical" evidence="10">
    <location>
        <begin position="197"/>
        <end position="217"/>
    </location>
</feature>
<dbReference type="Proteomes" id="UP000754226">
    <property type="component" value="Unassembled WGS sequence"/>
</dbReference>
<evidence type="ECO:0000256" key="4">
    <source>
        <dbReference type="ARBA" id="ARBA00022448"/>
    </source>
</evidence>
<evidence type="ECO:0000256" key="8">
    <source>
        <dbReference type="ARBA" id="ARBA00023136"/>
    </source>
</evidence>
<feature type="transmembrane region" description="Helical" evidence="10">
    <location>
        <begin position="324"/>
        <end position="350"/>
    </location>
</feature>
<dbReference type="InterPro" id="IPR045070">
    <property type="entry name" value="MATE_MepA-like"/>
</dbReference>
<dbReference type="AlphaFoldDB" id="A0A943EE78"/>
<dbReference type="InterPro" id="IPR048279">
    <property type="entry name" value="MdtK-like"/>
</dbReference>
<protein>
    <recommendedName>
        <fullName evidence="3">Multidrug export protein MepA</fullName>
    </recommendedName>
</protein>
<keyword evidence="5" id="KW-1003">Cell membrane</keyword>
<keyword evidence="7 10" id="KW-1133">Transmembrane helix</keyword>
<reference evidence="11" key="1">
    <citation type="submission" date="2021-02" db="EMBL/GenBank/DDBJ databases">
        <title>Infant gut strain persistence is associated with maternal origin, phylogeny, and functional potential including surface adhesion and iron acquisition.</title>
        <authorList>
            <person name="Lou Y.C."/>
        </authorList>
    </citation>
    <scope>NUCLEOTIDE SEQUENCE</scope>
    <source>
        <strain evidence="11">L3_106_000M1_dasL3_106_000M1_concoct_15</strain>
    </source>
</reference>
<dbReference type="EMBL" id="JAGZCZ010000007">
    <property type="protein sequence ID" value="MBS5520046.1"/>
    <property type="molecule type" value="Genomic_DNA"/>
</dbReference>
<comment type="caution">
    <text evidence="11">The sequence shown here is derived from an EMBL/GenBank/DDBJ whole genome shotgun (WGS) entry which is preliminary data.</text>
</comment>
<dbReference type="CDD" id="cd13143">
    <property type="entry name" value="MATE_MepA_like"/>
    <property type="match status" value="1"/>
</dbReference>
<accession>A0A943EE78</accession>